<dbReference type="PANTHER" id="PTHR10543">
    <property type="entry name" value="BETA-CAROTENE DIOXYGENASE"/>
    <property type="match status" value="1"/>
</dbReference>
<feature type="binding site" evidence="5">
    <location>
        <position position="285"/>
    </location>
    <ligand>
        <name>Fe cation</name>
        <dbReference type="ChEBI" id="CHEBI:24875"/>
        <note>catalytic</note>
    </ligand>
</feature>
<dbReference type="Proteomes" id="UP000052023">
    <property type="component" value="Unassembled WGS sequence"/>
</dbReference>
<keyword evidence="8" id="KW-1185">Reference proteome</keyword>
<evidence type="ECO:0000256" key="1">
    <source>
        <dbReference type="ARBA" id="ARBA00006787"/>
    </source>
</evidence>
<dbReference type="GO" id="GO:0004497">
    <property type="term" value="F:monooxygenase activity"/>
    <property type="evidence" value="ECO:0007669"/>
    <property type="project" value="UniProtKB-KW"/>
</dbReference>
<feature type="binding site" evidence="5">
    <location>
        <position position="218"/>
    </location>
    <ligand>
        <name>Fe cation</name>
        <dbReference type="ChEBI" id="CHEBI:24875"/>
        <note>catalytic</note>
    </ligand>
</feature>
<reference evidence="7 8" key="1">
    <citation type="submission" date="2014-03" db="EMBL/GenBank/DDBJ databases">
        <title>Bradyrhizobium valentinum sp. nov., isolated from effective nodules of Lupinus mariae-josephae, a lupine endemic of basic-lime soils in Eastern Spain.</title>
        <authorList>
            <person name="Duran D."/>
            <person name="Rey L."/>
            <person name="Navarro A."/>
            <person name="Busquets A."/>
            <person name="Imperial J."/>
            <person name="Ruiz-Argueso T."/>
        </authorList>
    </citation>
    <scope>NUCLEOTIDE SEQUENCE [LARGE SCALE GENOMIC DNA]</scope>
    <source>
        <strain evidence="7 8">Ro19</strain>
    </source>
</reference>
<keyword evidence="7" id="KW-0503">Monooxygenase</keyword>
<name>A0A0R3MHW7_9BRAD</name>
<keyword evidence="2 5" id="KW-0479">Metal-binding</keyword>
<dbReference type="PANTHER" id="PTHR10543:SF24">
    <property type="entry name" value="CAROTENOID ISOMEROOXYGENASE"/>
    <property type="match status" value="1"/>
</dbReference>
<comment type="similarity">
    <text evidence="1 6">Belongs to the carotenoid oxygenase family.</text>
</comment>
<sequence>MTAMFAKGFADLDREVAVESLPVIGTGPTWLSGALLRTAPAKFDLDKQTVNHWFDGLAMLHRFAFVDGKVSYANRFIRSANYREQRRSGRLSRGEFASDPCRTLFGRVLSRFFDKPTDNCNVSVNALGGSLVALTETTLPVRFDSETLQTWGHYEYGKQLGGQISIAHPHHDATRRCQFSYVVEFGRRSRYRLFRVADEDGAETTIADLPVDRPAYMHSFAMTRRYLVLAEFPLVVSPLRLLLSGEPFIKNYRWQPERGLRFQVVEKDTGRRIATAEAEAIFAFHHVNAYERGGELVLDLVTYPDAGIIDQLYLSRLRAGKPVDAVGSLSRYVVPLGTANCAAQKRQITTTAIELPRVDYGRVAGESYRVVWGTGNRQPGNFLDSLVRIDVETGECSVWAEPGCYPGEPVFVAAPDAGNEAEGVLLSVVLDGRNDRSFLLVLDATRMTEIARAECPHKIPFGFHGNFFPTSNGGLSLQNAHR</sequence>
<dbReference type="GO" id="GO:0046872">
    <property type="term" value="F:metal ion binding"/>
    <property type="evidence" value="ECO:0007669"/>
    <property type="project" value="UniProtKB-KW"/>
</dbReference>
<keyword evidence="4 5" id="KW-0408">Iron</keyword>
<dbReference type="InterPro" id="IPR004294">
    <property type="entry name" value="Carotenoid_Oase"/>
</dbReference>
<dbReference type="EMBL" id="LLYA01000181">
    <property type="protein sequence ID" value="KRR19906.1"/>
    <property type="molecule type" value="Genomic_DNA"/>
</dbReference>
<evidence type="ECO:0000313" key="8">
    <source>
        <dbReference type="Proteomes" id="UP000052023"/>
    </source>
</evidence>
<evidence type="ECO:0000256" key="2">
    <source>
        <dbReference type="ARBA" id="ARBA00022723"/>
    </source>
</evidence>
<dbReference type="AlphaFoldDB" id="A0A0R3MHW7"/>
<organism evidence="7 8">
    <name type="scientific">Bradyrhizobium retamae</name>
    <dbReference type="NCBI Taxonomy" id="1300035"/>
    <lineage>
        <taxon>Bacteria</taxon>
        <taxon>Pseudomonadati</taxon>
        <taxon>Pseudomonadota</taxon>
        <taxon>Alphaproteobacteria</taxon>
        <taxon>Hyphomicrobiales</taxon>
        <taxon>Nitrobacteraceae</taxon>
        <taxon>Bradyrhizobium</taxon>
    </lineage>
</organism>
<accession>A0A0R3MHW7</accession>
<feature type="binding site" evidence="5">
    <location>
        <position position="464"/>
    </location>
    <ligand>
        <name>Fe cation</name>
        <dbReference type="ChEBI" id="CHEBI:24875"/>
        <note>catalytic</note>
    </ligand>
</feature>
<comment type="cofactor">
    <cofactor evidence="5 6">
        <name>Fe(2+)</name>
        <dbReference type="ChEBI" id="CHEBI:29033"/>
    </cofactor>
    <text evidence="5 6">Binds 1 Fe(2+) ion per subunit.</text>
</comment>
<dbReference type="RefSeq" id="WP_057846340.1">
    <property type="nucleotide sequence ID" value="NZ_LLYA01000181.1"/>
</dbReference>
<evidence type="ECO:0000256" key="3">
    <source>
        <dbReference type="ARBA" id="ARBA00023002"/>
    </source>
</evidence>
<dbReference type="Pfam" id="PF03055">
    <property type="entry name" value="RPE65"/>
    <property type="match status" value="1"/>
</dbReference>
<dbReference type="GO" id="GO:0010436">
    <property type="term" value="F:carotenoid dioxygenase activity"/>
    <property type="evidence" value="ECO:0007669"/>
    <property type="project" value="TreeGrafter"/>
</dbReference>
<evidence type="ECO:0000313" key="7">
    <source>
        <dbReference type="EMBL" id="KRR19906.1"/>
    </source>
</evidence>
<dbReference type="EC" id="1.13.11.-" evidence="6"/>
<keyword evidence="6" id="KW-0223">Dioxygenase</keyword>
<protein>
    <recommendedName>
        <fullName evidence="6">Dioxygenase</fullName>
        <ecNumber evidence="6">1.13.11.-</ecNumber>
    </recommendedName>
</protein>
<evidence type="ECO:0000256" key="5">
    <source>
        <dbReference type="PIRSR" id="PIRSR604294-1"/>
    </source>
</evidence>
<evidence type="ECO:0000256" key="6">
    <source>
        <dbReference type="RuleBase" id="RU364048"/>
    </source>
</evidence>
<keyword evidence="3 6" id="KW-0560">Oxidoreductase</keyword>
<gene>
    <name evidence="7" type="ORF">CQ13_08205</name>
</gene>
<proteinExistence type="inferred from homology"/>
<feature type="binding site" evidence="5">
    <location>
        <position position="168"/>
    </location>
    <ligand>
        <name>Fe cation</name>
        <dbReference type="ChEBI" id="CHEBI:24875"/>
        <note>catalytic</note>
    </ligand>
</feature>
<comment type="caution">
    <text evidence="7">The sequence shown here is derived from an EMBL/GenBank/DDBJ whole genome shotgun (WGS) entry which is preliminary data.</text>
</comment>
<dbReference type="GO" id="GO:0016121">
    <property type="term" value="P:carotene catabolic process"/>
    <property type="evidence" value="ECO:0007669"/>
    <property type="project" value="TreeGrafter"/>
</dbReference>
<evidence type="ECO:0000256" key="4">
    <source>
        <dbReference type="ARBA" id="ARBA00023004"/>
    </source>
</evidence>